<dbReference type="Pfam" id="PF08583">
    <property type="entry name" value="Cmc1"/>
    <property type="match status" value="1"/>
</dbReference>
<proteinExistence type="inferred from homology"/>
<protein>
    <recommendedName>
        <fullName evidence="3">COX assembly mitochondrial protein</fullName>
    </recommendedName>
</protein>
<sequence>MAKKTFDEVDLPTNPNLPPWVLTPKEEKKIFERWRKKAFSRCDELIKAYIECSNKYPAMEAMKKCEQLNLDQLDCVAKYQKIEYLDIERDLLIKEKTEFRKLYKQKILEKQQQLEQQQQK</sequence>
<keyword evidence="3" id="KW-0999">Mitochondrion inner membrane</keyword>
<dbReference type="GeneID" id="66117697"/>
<organism evidence="4 5">
    <name type="scientific">Scheffersomyces spartinae</name>
    <dbReference type="NCBI Taxonomy" id="45513"/>
    <lineage>
        <taxon>Eukaryota</taxon>
        <taxon>Fungi</taxon>
        <taxon>Dikarya</taxon>
        <taxon>Ascomycota</taxon>
        <taxon>Saccharomycotina</taxon>
        <taxon>Pichiomycetes</taxon>
        <taxon>Debaryomycetaceae</taxon>
        <taxon>Scheffersomyces</taxon>
    </lineage>
</organism>
<comment type="similarity">
    <text evidence="1 3">Belongs to the CMC family.</text>
</comment>
<dbReference type="InterPro" id="IPR013892">
    <property type="entry name" value="Cyt_c_biogenesis_Cmc1-like"/>
</dbReference>
<dbReference type="EMBL" id="JAHMUF010000006">
    <property type="protein sequence ID" value="KAG7194647.1"/>
    <property type="molecule type" value="Genomic_DNA"/>
</dbReference>
<reference evidence="4" key="1">
    <citation type="submission" date="2021-03" db="EMBL/GenBank/DDBJ databases">
        <authorList>
            <person name="Palmer J.M."/>
        </authorList>
    </citation>
    <scope>NUCLEOTIDE SEQUENCE</scope>
    <source>
        <strain evidence="4">ARV_011</strain>
    </source>
</reference>
<keyword evidence="3" id="KW-0496">Mitochondrion</keyword>
<dbReference type="RefSeq" id="XP_043050194.1">
    <property type="nucleotide sequence ID" value="XM_043194997.1"/>
</dbReference>
<name>A0A9P7VB67_9ASCO</name>
<evidence type="ECO:0000313" key="4">
    <source>
        <dbReference type="EMBL" id="KAG7194647.1"/>
    </source>
</evidence>
<dbReference type="GO" id="GO:0005743">
    <property type="term" value="C:mitochondrial inner membrane"/>
    <property type="evidence" value="ECO:0007669"/>
    <property type="project" value="UniProtKB-SubCell"/>
</dbReference>
<keyword evidence="3" id="KW-0143">Chaperone</keyword>
<dbReference type="Proteomes" id="UP000790833">
    <property type="component" value="Unassembled WGS sequence"/>
</dbReference>
<gene>
    <name evidence="4" type="ORF">KQ657_004323</name>
</gene>
<dbReference type="AlphaFoldDB" id="A0A9P7VB67"/>
<comment type="function">
    <text evidence="3">Required for mitochondrial cytochrome c oxidase (COX) assembly and respiration.</text>
</comment>
<keyword evidence="2" id="KW-1015">Disulfide bond</keyword>
<dbReference type="PROSITE" id="PS51808">
    <property type="entry name" value="CHCH"/>
    <property type="match status" value="1"/>
</dbReference>
<evidence type="ECO:0000256" key="2">
    <source>
        <dbReference type="ARBA" id="ARBA00023157"/>
    </source>
</evidence>
<keyword evidence="5" id="KW-1185">Reference proteome</keyword>
<dbReference type="OrthoDB" id="6224010at2759"/>
<comment type="subcellular location">
    <subcellularLocation>
        <location evidence="3">Mitochondrion inner membrane</location>
    </subcellularLocation>
</comment>
<evidence type="ECO:0000313" key="5">
    <source>
        <dbReference type="Proteomes" id="UP000790833"/>
    </source>
</evidence>
<keyword evidence="3" id="KW-0472">Membrane</keyword>
<evidence type="ECO:0000256" key="3">
    <source>
        <dbReference type="RuleBase" id="RU364104"/>
    </source>
</evidence>
<comment type="caution">
    <text evidence="4">The sequence shown here is derived from an EMBL/GenBank/DDBJ whole genome shotgun (WGS) entry which is preliminary data.</text>
</comment>
<evidence type="ECO:0000256" key="1">
    <source>
        <dbReference type="ARBA" id="ARBA00007347"/>
    </source>
</evidence>
<accession>A0A9P7VB67</accession>